<dbReference type="CDD" id="cd03363">
    <property type="entry name" value="TOPRIM_TopoIA_TopoI"/>
    <property type="match status" value="1"/>
</dbReference>
<dbReference type="InterPro" id="IPR013497">
    <property type="entry name" value="Topo_IA_cen"/>
</dbReference>
<evidence type="ECO:0000256" key="2">
    <source>
        <dbReference type="ARBA" id="ARBA00009446"/>
    </source>
</evidence>
<dbReference type="NCBIfam" id="TIGR01051">
    <property type="entry name" value="topA_bact"/>
    <property type="match status" value="1"/>
</dbReference>
<dbReference type="GO" id="GO:0003917">
    <property type="term" value="F:DNA topoisomerase type I (single strand cut, ATP-independent) activity"/>
    <property type="evidence" value="ECO:0007669"/>
    <property type="project" value="UniProtKB-EC"/>
</dbReference>
<keyword evidence="7" id="KW-0238">DNA-binding</keyword>
<comment type="similarity">
    <text evidence="2">Belongs to the type IA topoisomerase family.</text>
</comment>
<comment type="catalytic activity">
    <reaction evidence="1">
        <text>ATP-independent breakage of single-stranded DNA, followed by passage and rejoining.</text>
        <dbReference type="EC" id="5.6.2.1"/>
    </reaction>
</comment>
<name>A0A6J7AUQ0_9ZZZZ</name>
<evidence type="ECO:0000259" key="11">
    <source>
        <dbReference type="PROSITE" id="PS52039"/>
    </source>
</evidence>
<dbReference type="GO" id="GO:0006265">
    <property type="term" value="P:DNA topological change"/>
    <property type="evidence" value="ECO:0007669"/>
    <property type="project" value="InterPro"/>
</dbReference>
<feature type="region of interest" description="Disordered" evidence="9">
    <location>
        <begin position="862"/>
        <end position="942"/>
    </location>
</feature>
<dbReference type="PROSITE" id="PS00396">
    <property type="entry name" value="TOPO_IA_1"/>
    <property type="match status" value="1"/>
</dbReference>
<dbReference type="GO" id="GO:0003677">
    <property type="term" value="F:DNA binding"/>
    <property type="evidence" value="ECO:0007669"/>
    <property type="project" value="UniProtKB-KW"/>
</dbReference>
<feature type="region of interest" description="Disordered" evidence="9">
    <location>
        <begin position="459"/>
        <end position="500"/>
    </location>
</feature>
<evidence type="ECO:0000256" key="3">
    <source>
        <dbReference type="ARBA" id="ARBA00012891"/>
    </source>
</evidence>
<evidence type="ECO:0000256" key="8">
    <source>
        <dbReference type="ARBA" id="ARBA00023235"/>
    </source>
</evidence>
<sequence length="942" mass="102295">MPNALVIVESPAKAKTIAGYLGAGYVVESSIGHVRDLPRGAADVPAAYKSESWARLGIDVDNDFKPLYVVSADRREQIKKLKHLVKSVDEVYLATDEDREGEAIAWHLLEVLNPTVPVKRMVFHEITPKAIREAIDNPRELDRRLVDAQEARRLLDRLYGYEVSPVLWKKVGPSLSAGRVQSVATRIVVERERERMRFVTASFWDLQATFAVRDAKPDEPETFRATLQTLDGSRVASGRDFDAQGQTKARDVVVLDEAAAGALATGLQGADFAVASVESRPYRRRPAAPFMTSTFQQEAGRKLRLSSAMAMRAAQSLYEKGFITYMRTDSTTLSDTAINAARSLIAERYGKQCLPSAPRVYASKVKNAQEAHEAIRPAGDAFRSPEDVARELSASEARVYELIWQRTVASQMIDATGETVVVKIEADVAGGSAGSARRAGFGASGTIITEPGFRRAYIEDVDDESERDDTERRLPAMTAGDHVDARDLSPDSHSTQPPARYTEASLVKRLEELGVGRPSTYASIMGTIQDRGYVWKKGTALIPSFVAFSVVSLLEGHFPDLVDYAFTARMEDDLDEIAGGVREPIPWLSRFYFGDQADAATIAAHPGLKRMVNDDLSAIDARIINSIPLGMSVEGLPVVARVGRYGPYVECGERRASIPDDIAPDELTVLRAMEYLDAPQGDRSIGTDPVSGLEVFAKAGRFGPYVQLGQPEEGSKDRPRTSSLFKTMAVDTVTLEDALALLSLPRVVGTDPADGVEILASNGKFGPYIKKGTDTRSIDTEDQLLTLTLEQALEVLAQPKRRRGQGVAKPPLKELGADPVSGKAMVVKEGRFGPYVTDGETNASLRKGDEVEELTDERAAELLADRRARDPKPKKKTAAKRPAAKKTAAKKTAAKKTAAKKTAAKKTAATKLAGAAKKAPAKKLAAKKSTAKKTAAKKTASS</sequence>
<gene>
    <name evidence="12" type="ORF">UFOPK3139_03136</name>
</gene>
<evidence type="ECO:0000256" key="1">
    <source>
        <dbReference type="ARBA" id="ARBA00000213"/>
    </source>
</evidence>
<dbReference type="InterPro" id="IPR034149">
    <property type="entry name" value="TOPRIM_TopoI"/>
</dbReference>
<feature type="domain" description="Topo IA-type catalytic" evidence="11">
    <location>
        <begin position="142"/>
        <end position="600"/>
    </location>
</feature>
<dbReference type="Gene3D" id="1.10.460.10">
    <property type="entry name" value="Topoisomerase I, domain 2"/>
    <property type="match status" value="1"/>
</dbReference>
<evidence type="ECO:0000256" key="9">
    <source>
        <dbReference type="SAM" id="MobiDB-lite"/>
    </source>
</evidence>
<protein>
    <recommendedName>
        <fullName evidence="3">DNA topoisomerase</fullName>
        <ecNumber evidence="3">5.6.2.1</ecNumber>
    </recommendedName>
</protein>
<dbReference type="InterPro" id="IPR025589">
    <property type="entry name" value="Toprim_C_rpt"/>
</dbReference>
<dbReference type="Gene3D" id="2.70.20.10">
    <property type="entry name" value="Topoisomerase I, domain 3"/>
    <property type="match status" value="1"/>
</dbReference>
<evidence type="ECO:0000256" key="7">
    <source>
        <dbReference type="ARBA" id="ARBA00023125"/>
    </source>
</evidence>
<feature type="domain" description="Toprim" evidence="10">
    <location>
        <begin position="3"/>
        <end position="127"/>
    </location>
</feature>
<dbReference type="InterPro" id="IPR013824">
    <property type="entry name" value="Topo_IA_cen_sub1"/>
</dbReference>
<dbReference type="InterPro" id="IPR013826">
    <property type="entry name" value="Topo_IA_cen_sub3"/>
</dbReference>
<feature type="compositionally biased region" description="Basic and acidic residues" evidence="9">
    <location>
        <begin position="481"/>
        <end position="490"/>
    </location>
</feature>
<keyword evidence="5" id="KW-0460">Magnesium</keyword>
<keyword evidence="8" id="KW-0413">Isomerase</keyword>
<evidence type="ECO:0000256" key="5">
    <source>
        <dbReference type="ARBA" id="ARBA00022842"/>
    </source>
</evidence>
<dbReference type="SMART" id="SM00437">
    <property type="entry name" value="TOP1Ac"/>
    <property type="match status" value="1"/>
</dbReference>
<dbReference type="EMBL" id="CAFABA010000218">
    <property type="protein sequence ID" value="CAB4836692.1"/>
    <property type="molecule type" value="Genomic_DNA"/>
</dbReference>
<evidence type="ECO:0000256" key="4">
    <source>
        <dbReference type="ARBA" id="ARBA00022723"/>
    </source>
</evidence>
<feature type="compositionally biased region" description="Low complexity" evidence="9">
    <location>
        <begin position="905"/>
        <end position="918"/>
    </location>
</feature>
<feature type="region of interest" description="Disordered" evidence="9">
    <location>
        <begin position="801"/>
        <end position="820"/>
    </location>
</feature>
<dbReference type="InterPro" id="IPR000380">
    <property type="entry name" value="Topo_IA"/>
</dbReference>
<feature type="compositionally biased region" description="Acidic residues" evidence="9">
    <location>
        <begin position="459"/>
        <end position="468"/>
    </location>
</feature>
<dbReference type="PRINTS" id="PR00417">
    <property type="entry name" value="PRTPISMRASEI"/>
</dbReference>
<feature type="compositionally biased region" description="Basic residues" evidence="9">
    <location>
        <begin position="872"/>
        <end position="904"/>
    </location>
</feature>
<dbReference type="InterPro" id="IPR013825">
    <property type="entry name" value="Topo_IA_cen_sub2"/>
</dbReference>
<keyword evidence="6" id="KW-0799">Topoisomerase</keyword>
<dbReference type="Gene3D" id="1.10.290.10">
    <property type="entry name" value="Topoisomerase I, domain 4"/>
    <property type="match status" value="1"/>
</dbReference>
<dbReference type="Gene3D" id="3.40.50.140">
    <property type="match status" value="1"/>
</dbReference>
<dbReference type="InterPro" id="IPR003601">
    <property type="entry name" value="Topo_IA_2"/>
</dbReference>
<feature type="compositionally biased region" description="Basic and acidic residues" evidence="9">
    <location>
        <begin position="862"/>
        <end position="871"/>
    </location>
</feature>
<dbReference type="HAMAP" id="MF_00952">
    <property type="entry name" value="Topoisom_1_prok"/>
    <property type="match status" value="1"/>
</dbReference>
<dbReference type="PROSITE" id="PS52039">
    <property type="entry name" value="TOPO_IA_2"/>
    <property type="match status" value="1"/>
</dbReference>
<dbReference type="Pfam" id="PF13368">
    <property type="entry name" value="Toprim_C_rpt"/>
    <property type="match status" value="4"/>
</dbReference>
<proteinExistence type="inferred from homology"/>
<dbReference type="InterPro" id="IPR003602">
    <property type="entry name" value="Topo_IA_DNA-bd_dom"/>
</dbReference>
<dbReference type="AlphaFoldDB" id="A0A6J7AUQ0"/>
<dbReference type="GO" id="GO:0046872">
    <property type="term" value="F:metal ion binding"/>
    <property type="evidence" value="ECO:0007669"/>
    <property type="project" value="UniProtKB-KW"/>
</dbReference>
<dbReference type="PANTHER" id="PTHR42785">
    <property type="entry name" value="DNA TOPOISOMERASE, TYPE IA, CORE"/>
    <property type="match status" value="1"/>
</dbReference>
<dbReference type="InterPro" id="IPR023405">
    <property type="entry name" value="Topo_IA_core_domain"/>
</dbReference>
<evidence type="ECO:0000313" key="12">
    <source>
        <dbReference type="EMBL" id="CAB4836692.1"/>
    </source>
</evidence>
<dbReference type="CDD" id="cd00186">
    <property type="entry name" value="TOP1Ac"/>
    <property type="match status" value="1"/>
</dbReference>
<dbReference type="EC" id="5.6.2.1" evidence="3"/>
<dbReference type="PANTHER" id="PTHR42785:SF1">
    <property type="entry name" value="DNA TOPOISOMERASE"/>
    <property type="match status" value="1"/>
</dbReference>
<dbReference type="InterPro" id="IPR023406">
    <property type="entry name" value="Topo_IA_AS"/>
</dbReference>
<dbReference type="Pfam" id="PF01131">
    <property type="entry name" value="Topoisom_bac"/>
    <property type="match status" value="1"/>
</dbReference>
<dbReference type="Pfam" id="PF01751">
    <property type="entry name" value="Toprim"/>
    <property type="match status" value="1"/>
</dbReference>
<accession>A0A6J7AUQ0</accession>
<dbReference type="InterPro" id="IPR005733">
    <property type="entry name" value="TopoI_bac-type"/>
</dbReference>
<feature type="compositionally biased region" description="Basic residues" evidence="9">
    <location>
        <begin position="919"/>
        <end position="936"/>
    </location>
</feature>
<dbReference type="SMART" id="SM00493">
    <property type="entry name" value="TOPRIM"/>
    <property type="match status" value="1"/>
</dbReference>
<evidence type="ECO:0000256" key="6">
    <source>
        <dbReference type="ARBA" id="ARBA00023029"/>
    </source>
</evidence>
<keyword evidence="4" id="KW-0479">Metal-binding</keyword>
<organism evidence="12">
    <name type="scientific">freshwater metagenome</name>
    <dbReference type="NCBI Taxonomy" id="449393"/>
    <lineage>
        <taxon>unclassified sequences</taxon>
        <taxon>metagenomes</taxon>
        <taxon>ecological metagenomes</taxon>
    </lineage>
</organism>
<dbReference type="InterPro" id="IPR006171">
    <property type="entry name" value="TOPRIM_dom"/>
</dbReference>
<dbReference type="SMART" id="SM00436">
    <property type="entry name" value="TOP1Bc"/>
    <property type="match status" value="1"/>
</dbReference>
<dbReference type="SUPFAM" id="SSF56712">
    <property type="entry name" value="Prokaryotic type I DNA topoisomerase"/>
    <property type="match status" value="1"/>
</dbReference>
<reference evidence="12" key="1">
    <citation type="submission" date="2020-05" db="EMBL/GenBank/DDBJ databases">
        <authorList>
            <person name="Chiriac C."/>
            <person name="Salcher M."/>
            <person name="Ghai R."/>
            <person name="Kavagutti S V."/>
        </authorList>
    </citation>
    <scope>NUCLEOTIDE SEQUENCE</scope>
</reference>
<dbReference type="InterPro" id="IPR028612">
    <property type="entry name" value="Topoisom_1_IA"/>
</dbReference>
<dbReference type="PROSITE" id="PS50880">
    <property type="entry name" value="TOPRIM"/>
    <property type="match status" value="1"/>
</dbReference>
<evidence type="ECO:0000259" key="10">
    <source>
        <dbReference type="PROSITE" id="PS50880"/>
    </source>
</evidence>